<evidence type="ECO:0000256" key="1">
    <source>
        <dbReference type="SAM" id="Phobius"/>
    </source>
</evidence>
<name>A7GV53_BACCN</name>
<dbReference type="Proteomes" id="UP000002300">
    <property type="component" value="Chromosome"/>
</dbReference>
<dbReference type="Pfam" id="PF06161">
    <property type="entry name" value="DUF975"/>
    <property type="match status" value="1"/>
</dbReference>
<dbReference type="HOGENOM" id="CLU_2091848_0_0_9"/>
<dbReference type="KEGG" id="bcy:Bcer98_3822"/>
<keyword evidence="1" id="KW-0472">Membrane</keyword>
<evidence type="ECO:0000313" key="3">
    <source>
        <dbReference type="Proteomes" id="UP000002300"/>
    </source>
</evidence>
<dbReference type="eggNOG" id="COG5523">
    <property type="taxonomic scope" value="Bacteria"/>
</dbReference>
<reference evidence="2 3" key="1">
    <citation type="journal article" date="2008" name="Chem. Biol. Interact.">
        <title>Extending the Bacillus cereus group genomics to putative food-borne pathogens of different toxicity.</title>
        <authorList>
            <person name="Lapidus A."/>
            <person name="Goltsman E."/>
            <person name="Auger S."/>
            <person name="Galleron N."/>
            <person name="Segurens B."/>
            <person name="Dossat C."/>
            <person name="Land M.L."/>
            <person name="Broussolle V."/>
            <person name="Brillard J."/>
            <person name="Guinebretiere M.H."/>
            <person name="Sanchis V."/>
            <person name="Nguen-The C."/>
            <person name="Lereclus D."/>
            <person name="Richardson P."/>
            <person name="Wincker P."/>
            <person name="Weissenbach J."/>
            <person name="Ehrlich S.D."/>
            <person name="Sorokin A."/>
        </authorList>
    </citation>
    <scope>NUCLEOTIDE SEQUENCE [LARGE SCALE GENOMIC DNA]</scope>
    <source>
        <strain evidence="3">DSM 22905 / CIP 110041 / 391-98 / NVH 391-98</strain>
    </source>
</reference>
<keyword evidence="3" id="KW-1185">Reference proteome</keyword>
<dbReference type="EMBL" id="CP000764">
    <property type="protein sequence ID" value="ABS24011.1"/>
    <property type="molecule type" value="Genomic_DNA"/>
</dbReference>
<proteinExistence type="predicted"/>
<dbReference type="AlphaFoldDB" id="A7GV53"/>
<dbReference type="InterPro" id="IPR010380">
    <property type="entry name" value="DUF975"/>
</dbReference>
<keyword evidence="1" id="KW-0812">Transmembrane</keyword>
<protein>
    <recommendedName>
        <fullName evidence="4">DUF975 domain-containing protein</fullName>
    </recommendedName>
</protein>
<feature type="transmembrane region" description="Helical" evidence="1">
    <location>
        <begin position="44"/>
        <end position="66"/>
    </location>
</feature>
<organism evidence="2 3">
    <name type="scientific">Bacillus cytotoxicus (strain DSM 22905 / CIP 110041 / 391-98 / NVH 391-98)</name>
    <dbReference type="NCBI Taxonomy" id="315749"/>
    <lineage>
        <taxon>Bacteria</taxon>
        <taxon>Bacillati</taxon>
        <taxon>Bacillota</taxon>
        <taxon>Bacilli</taxon>
        <taxon>Bacillales</taxon>
        <taxon>Bacillaceae</taxon>
        <taxon>Bacillus</taxon>
        <taxon>Bacillus cereus group</taxon>
    </lineage>
</organism>
<accession>A7GV53</accession>
<evidence type="ECO:0008006" key="4">
    <source>
        <dbReference type="Google" id="ProtNLM"/>
    </source>
</evidence>
<keyword evidence="1" id="KW-1133">Transmembrane helix</keyword>
<gene>
    <name evidence="2" type="ordered locus">Bcer98_3822</name>
</gene>
<dbReference type="PANTHER" id="PTHR40076">
    <property type="entry name" value="MEMBRANE PROTEIN-RELATED"/>
    <property type="match status" value="1"/>
</dbReference>
<evidence type="ECO:0000313" key="2">
    <source>
        <dbReference type="EMBL" id="ABS24011.1"/>
    </source>
</evidence>
<sequence length="116" mass="13765">MFIIGPLTLGAYTLVLRAVREQDVEVRKLFSWFTDEKNLIKSFFTYLLIYVYLILWTLLLIIPGIIKSFSYAMTYFILNNHPEYTMNQAITESRRIMDGHKMAYFLVCLSFIGWFL</sequence>
<dbReference type="PANTHER" id="PTHR40076:SF1">
    <property type="entry name" value="MEMBRANE PROTEIN"/>
    <property type="match status" value="1"/>
</dbReference>